<dbReference type="EMBL" id="JACGWN010000012">
    <property type="protein sequence ID" value="KAL0416903.1"/>
    <property type="molecule type" value="Genomic_DNA"/>
</dbReference>
<dbReference type="Pfam" id="PF00665">
    <property type="entry name" value="rve"/>
    <property type="match status" value="1"/>
</dbReference>
<sequence>MGSRLEEIDTAQITLLTVQPEGKIQDVGSVTETRTVSWMDEIWDYLETGRLPVERALRCLCSEEAWEVMREIHEESCGNHSGGRSLTSKIMRHGYFWPTIQRDSMQLVRKCSHYQIHGNLYYTLGARIEFTYPTWPFDHWGMDLIGPFPSAQGHKKFVLVAIDHFSKWIEAEPLANITENAVIQFIWKNLICRFGIPSKITTDMEPNFRKKKIKKWCANWKIKQIYTSVGNPKANGQTERSCPGYYELIEPLPGQVQKIPPFALAYGSEALIPAEVIEPTSRVICYEDGSNEAEQRLDLDLIEERRYVAKLRMQIYKRKSIRPYNSTVKERTIQVGDLILRGGL</sequence>
<dbReference type="Gene3D" id="1.10.340.70">
    <property type="match status" value="1"/>
</dbReference>
<name>A0AAW2UJE5_9LAMI</name>
<evidence type="ECO:0000259" key="1">
    <source>
        <dbReference type="PROSITE" id="PS50994"/>
    </source>
</evidence>
<evidence type="ECO:0000313" key="2">
    <source>
        <dbReference type="EMBL" id="KAL0416903.1"/>
    </source>
</evidence>
<dbReference type="PROSITE" id="PS50994">
    <property type="entry name" value="INTEGRASE"/>
    <property type="match status" value="1"/>
</dbReference>
<dbReference type="SUPFAM" id="SSF53098">
    <property type="entry name" value="Ribonuclease H-like"/>
    <property type="match status" value="1"/>
</dbReference>
<proteinExistence type="predicted"/>
<comment type="caution">
    <text evidence="2">The sequence shown here is derived from an EMBL/GenBank/DDBJ whole genome shotgun (WGS) entry which is preliminary data.</text>
</comment>
<dbReference type="InterPro" id="IPR001584">
    <property type="entry name" value="Integrase_cat-core"/>
</dbReference>
<reference evidence="2" key="2">
    <citation type="journal article" date="2024" name="Plant">
        <title>Genomic evolution and insights into agronomic trait innovations of Sesamum species.</title>
        <authorList>
            <person name="Miao H."/>
            <person name="Wang L."/>
            <person name="Qu L."/>
            <person name="Liu H."/>
            <person name="Sun Y."/>
            <person name="Le M."/>
            <person name="Wang Q."/>
            <person name="Wei S."/>
            <person name="Zheng Y."/>
            <person name="Lin W."/>
            <person name="Duan Y."/>
            <person name="Cao H."/>
            <person name="Xiong S."/>
            <person name="Wang X."/>
            <person name="Wei L."/>
            <person name="Li C."/>
            <person name="Ma Q."/>
            <person name="Ju M."/>
            <person name="Zhao R."/>
            <person name="Li G."/>
            <person name="Mu C."/>
            <person name="Tian Q."/>
            <person name="Mei H."/>
            <person name="Zhang T."/>
            <person name="Gao T."/>
            <person name="Zhang H."/>
        </authorList>
    </citation>
    <scope>NUCLEOTIDE SEQUENCE</scope>
    <source>
        <strain evidence="2">KEN1</strain>
    </source>
</reference>
<dbReference type="InterPro" id="IPR012337">
    <property type="entry name" value="RNaseH-like_sf"/>
</dbReference>
<gene>
    <name evidence="2" type="ORF">Slati_3522200</name>
</gene>
<dbReference type="AlphaFoldDB" id="A0AAW2UJE5"/>
<dbReference type="Pfam" id="PF17921">
    <property type="entry name" value="Integrase_H2C2"/>
    <property type="match status" value="1"/>
</dbReference>
<organism evidence="2">
    <name type="scientific">Sesamum latifolium</name>
    <dbReference type="NCBI Taxonomy" id="2727402"/>
    <lineage>
        <taxon>Eukaryota</taxon>
        <taxon>Viridiplantae</taxon>
        <taxon>Streptophyta</taxon>
        <taxon>Embryophyta</taxon>
        <taxon>Tracheophyta</taxon>
        <taxon>Spermatophyta</taxon>
        <taxon>Magnoliopsida</taxon>
        <taxon>eudicotyledons</taxon>
        <taxon>Gunneridae</taxon>
        <taxon>Pentapetalae</taxon>
        <taxon>asterids</taxon>
        <taxon>lamiids</taxon>
        <taxon>Lamiales</taxon>
        <taxon>Pedaliaceae</taxon>
        <taxon>Sesamum</taxon>
    </lineage>
</organism>
<dbReference type="PANTHER" id="PTHR37984:SF5">
    <property type="entry name" value="PROTEIN NYNRIN-LIKE"/>
    <property type="match status" value="1"/>
</dbReference>
<dbReference type="PANTHER" id="PTHR37984">
    <property type="entry name" value="PROTEIN CBG26694"/>
    <property type="match status" value="1"/>
</dbReference>
<feature type="domain" description="Integrase catalytic" evidence="1">
    <location>
        <begin position="132"/>
        <end position="240"/>
    </location>
</feature>
<dbReference type="InterPro" id="IPR050951">
    <property type="entry name" value="Retrovirus_Pol_polyprotein"/>
</dbReference>
<reference evidence="2" key="1">
    <citation type="submission" date="2020-06" db="EMBL/GenBank/DDBJ databases">
        <authorList>
            <person name="Li T."/>
            <person name="Hu X."/>
            <person name="Zhang T."/>
            <person name="Song X."/>
            <person name="Zhang H."/>
            <person name="Dai N."/>
            <person name="Sheng W."/>
            <person name="Hou X."/>
            <person name="Wei L."/>
        </authorList>
    </citation>
    <scope>NUCLEOTIDE SEQUENCE</scope>
    <source>
        <strain evidence="2">KEN1</strain>
        <tissue evidence="2">Leaf</tissue>
    </source>
</reference>
<dbReference type="InterPro" id="IPR036397">
    <property type="entry name" value="RNaseH_sf"/>
</dbReference>
<dbReference type="GO" id="GO:0003676">
    <property type="term" value="F:nucleic acid binding"/>
    <property type="evidence" value="ECO:0007669"/>
    <property type="project" value="InterPro"/>
</dbReference>
<protein>
    <recommendedName>
        <fullName evidence="1">Integrase catalytic domain-containing protein</fullName>
    </recommendedName>
</protein>
<dbReference type="GO" id="GO:0015074">
    <property type="term" value="P:DNA integration"/>
    <property type="evidence" value="ECO:0007669"/>
    <property type="project" value="InterPro"/>
</dbReference>
<dbReference type="Gene3D" id="3.30.420.10">
    <property type="entry name" value="Ribonuclease H-like superfamily/Ribonuclease H"/>
    <property type="match status" value="1"/>
</dbReference>
<dbReference type="InterPro" id="IPR041588">
    <property type="entry name" value="Integrase_H2C2"/>
</dbReference>
<accession>A0AAW2UJE5</accession>